<dbReference type="RefSeq" id="WP_153469227.1">
    <property type="nucleotide sequence ID" value="NZ_WBOF01000003.1"/>
</dbReference>
<evidence type="ECO:0000313" key="1">
    <source>
        <dbReference type="EMBL" id="MQS17168.1"/>
    </source>
</evidence>
<name>A0A6N7L3P3_9ACTN</name>
<evidence type="ECO:0000313" key="2">
    <source>
        <dbReference type="Proteomes" id="UP000450000"/>
    </source>
</evidence>
<dbReference type="Gene3D" id="2.40.50.90">
    <property type="match status" value="1"/>
</dbReference>
<protein>
    <submittedName>
        <fullName evidence="1">Thermonuclease family protein</fullName>
    </submittedName>
</protein>
<accession>A0A6N7L3P3</accession>
<keyword evidence="2" id="KW-1185">Reference proteome</keyword>
<gene>
    <name evidence="1" type="ORF">F7Q99_34550</name>
</gene>
<dbReference type="AlphaFoldDB" id="A0A6N7L3P3"/>
<organism evidence="1 2">
    <name type="scientific">Streptomyces kaniharaensis</name>
    <dbReference type="NCBI Taxonomy" id="212423"/>
    <lineage>
        <taxon>Bacteria</taxon>
        <taxon>Bacillati</taxon>
        <taxon>Actinomycetota</taxon>
        <taxon>Actinomycetes</taxon>
        <taxon>Kitasatosporales</taxon>
        <taxon>Streptomycetaceae</taxon>
        <taxon>Streptomyces</taxon>
    </lineage>
</organism>
<dbReference type="Proteomes" id="UP000450000">
    <property type="component" value="Unassembled WGS sequence"/>
</dbReference>
<comment type="caution">
    <text evidence="1">The sequence shown here is derived from an EMBL/GenBank/DDBJ whole genome shotgun (WGS) entry which is preliminary data.</text>
</comment>
<dbReference type="OrthoDB" id="7065322at2"/>
<reference evidence="1 2" key="1">
    <citation type="submission" date="2019-09" db="EMBL/GenBank/DDBJ databases">
        <title>Genome Sequences of Streptomyces kaniharaensis ATCC 21070.</title>
        <authorList>
            <person name="Zhu W."/>
            <person name="De Crecy-Lagard V."/>
            <person name="Richards N.G."/>
        </authorList>
    </citation>
    <scope>NUCLEOTIDE SEQUENCE [LARGE SCALE GENOMIC DNA]</scope>
    <source>
        <strain evidence="1 2">SF-557</strain>
    </source>
</reference>
<proteinExistence type="predicted"/>
<dbReference type="EMBL" id="WBOF01000003">
    <property type="protein sequence ID" value="MQS17168.1"/>
    <property type="molecule type" value="Genomic_DNA"/>
</dbReference>
<dbReference type="InterPro" id="IPR035437">
    <property type="entry name" value="SNase_OB-fold_sf"/>
</dbReference>
<sequence>MTMLLVQGSYKIIGSEPDGDTIHFVPTDPTVWNKLPACTLPKHNATTGETRLRLDGIDALETHYDRTGPSVAQPLEFAHKAAEELLTFLGFSNVQRTGEKVTAATPAQTPGFILTQGADKLGRCVALIGAGAPPAADGTQVQVDVALLRTTANHHLLSLGLVYPTFYSKLPQDLRTELTTVARQARTNGLGLWPKDVTTATGGAVITGMSSLTNDVVILPKLFRRLVDHFNLVEQTLACFPAYLAGKEDNLKVLPANTPELTLKPLVQIINGNAIRMTNQPEDIVYAEG</sequence>
<dbReference type="SUPFAM" id="SSF50199">
    <property type="entry name" value="Staphylococcal nuclease"/>
    <property type="match status" value="1"/>
</dbReference>